<keyword evidence="1" id="KW-0472">Membrane</keyword>
<feature type="transmembrane region" description="Helical" evidence="1">
    <location>
        <begin position="12"/>
        <end position="31"/>
    </location>
</feature>
<feature type="transmembrane region" description="Helical" evidence="1">
    <location>
        <begin position="133"/>
        <end position="158"/>
    </location>
</feature>
<dbReference type="Ensembl" id="ENSMODT00000054675.1">
    <property type="protein sequence ID" value="ENSMODP00000053769.1"/>
    <property type="gene ID" value="ENSMODG00000041246.1"/>
</dbReference>
<name>A0A5F8H2H4_MONDO</name>
<dbReference type="AlphaFoldDB" id="A0A5F8H2H4"/>
<evidence type="ECO:0000313" key="2">
    <source>
        <dbReference type="Ensembl" id="ENSMODP00000053769.1"/>
    </source>
</evidence>
<accession>A0A5F8H2H4</accession>
<keyword evidence="1" id="KW-1133">Transmembrane helix</keyword>
<reference evidence="2" key="2">
    <citation type="submission" date="2025-08" db="UniProtKB">
        <authorList>
            <consortium name="Ensembl"/>
        </authorList>
    </citation>
    <scope>IDENTIFICATION</scope>
</reference>
<feature type="transmembrane region" description="Helical" evidence="1">
    <location>
        <begin position="51"/>
        <end position="77"/>
    </location>
</feature>
<reference evidence="2" key="3">
    <citation type="submission" date="2025-09" db="UniProtKB">
        <authorList>
            <consortium name="Ensembl"/>
        </authorList>
    </citation>
    <scope>IDENTIFICATION</scope>
</reference>
<feature type="transmembrane region" description="Helical" evidence="1">
    <location>
        <begin position="170"/>
        <end position="192"/>
    </location>
</feature>
<keyword evidence="1" id="KW-0812">Transmembrane</keyword>
<protein>
    <submittedName>
        <fullName evidence="2">Uncharacterized protein</fullName>
    </submittedName>
</protein>
<keyword evidence="3" id="KW-1185">Reference proteome</keyword>
<sequence>MSSAKSDNLVSSLPILIPSISLSSLIATASVSSTMSNSRGDNGHPCFTPDLIGNASSLSPLQMILAVGFRYILFIIFRNDPSIPMLSSVFNRNGCCILSKAFSTSIEIIMWFLLVCLLMWSIMWMAFSASIEIIMWFLLVCLLMWSIMWMVSVLISFIHSAFCIFSSVNVIVSVTLCICIFVSLSLFLSLSLKLMKLVWFFFTVRLPKCNN</sequence>
<evidence type="ECO:0000313" key="3">
    <source>
        <dbReference type="Proteomes" id="UP000002280"/>
    </source>
</evidence>
<dbReference type="Bgee" id="ENSMODG00000041246">
    <property type="expression patterns" value="Expressed in spinal cord"/>
</dbReference>
<evidence type="ECO:0000256" key="1">
    <source>
        <dbReference type="SAM" id="Phobius"/>
    </source>
</evidence>
<dbReference type="Proteomes" id="UP000002280">
    <property type="component" value="Chromosome 2"/>
</dbReference>
<dbReference type="InParanoid" id="A0A5F8H2H4"/>
<reference evidence="2 3" key="1">
    <citation type="journal article" date="2007" name="Nature">
        <title>Genome of the marsupial Monodelphis domestica reveals innovation in non-coding sequences.</title>
        <authorList>
            <person name="Mikkelsen T.S."/>
            <person name="Wakefield M.J."/>
            <person name="Aken B."/>
            <person name="Amemiya C.T."/>
            <person name="Chang J.L."/>
            <person name="Duke S."/>
            <person name="Garber M."/>
            <person name="Gentles A.J."/>
            <person name="Goodstadt L."/>
            <person name="Heger A."/>
            <person name="Jurka J."/>
            <person name="Kamal M."/>
            <person name="Mauceli E."/>
            <person name="Searle S.M."/>
            <person name="Sharpe T."/>
            <person name="Baker M.L."/>
            <person name="Batzer M.A."/>
            <person name="Benos P.V."/>
            <person name="Belov K."/>
            <person name="Clamp M."/>
            <person name="Cook A."/>
            <person name="Cuff J."/>
            <person name="Das R."/>
            <person name="Davidow L."/>
            <person name="Deakin J.E."/>
            <person name="Fazzari M.J."/>
            <person name="Glass J.L."/>
            <person name="Grabherr M."/>
            <person name="Greally J.M."/>
            <person name="Gu W."/>
            <person name="Hore T.A."/>
            <person name="Huttley G.A."/>
            <person name="Kleber M."/>
            <person name="Jirtle R.L."/>
            <person name="Koina E."/>
            <person name="Lee J.T."/>
            <person name="Mahony S."/>
            <person name="Marra M.A."/>
            <person name="Miller R.D."/>
            <person name="Nicholls R.D."/>
            <person name="Oda M."/>
            <person name="Papenfuss A.T."/>
            <person name="Parra Z.E."/>
            <person name="Pollock D.D."/>
            <person name="Ray D.A."/>
            <person name="Schein J.E."/>
            <person name="Speed T.P."/>
            <person name="Thompson K."/>
            <person name="VandeBerg J.L."/>
            <person name="Wade C.M."/>
            <person name="Walker J.A."/>
            <person name="Waters P.D."/>
            <person name="Webber C."/>
            <person name="Weidman J.R."/>
            <person name="Xie X."/>
            <person name="Zody M.C."/>
            <person name="Baldwin J."/>
            <person name="Abdouelleil A."/>
            <person name="Abdulkadir J."/>
            <person name="Abebe A."/>
            <person name="Abera B."/>
            <person name="Abreu J."/>
            <person name="Acer S.C."/>
            <person name="Aftuck L."/>
            <person name="Alexander A."/>
            <person name="An P."/>
            <person name="Anderson E."/>
            <person name="Anderson S."/>
            <person name="Arachi H."/>
            <person name="Azer M."/>
            <person name="Bachantsang P."/>
            <person name="Barry A."/>
            <person name="Bayul T."/>
            <person name="Berlin A."/>
            <person name="Bessette D."/>
            <person name="Bloom T."/>
            <person name="Bloom T."/>
            <person name="Boguslavskiy L."/>
            <person name="Bonnet C."/>
            <person name="Boukhgalter B."/>
            <person name="Bourzgui I."/>
            <person name="Brown A."/>
            <person name="Cahill P."/>
            <person name="Channer S."/>
            <person name="Cheshatsang Y."/>
            <person name="Chuda L."/>
            <person name="Citroen M."/>
            <person name="Collymore A."/>
            <person name="Cooke P."/>
            <person name="Costello M."/>
            <person name="D'Aco K."/>
            <person name="Daza R."/>
            <person name="De Haan G."/>
            <person name="DeGray S."/>
            <person name="DeMaso C."/>
            <person name="Dhargay N."/>
            <person name="Dooley K."/>
            <person name="Dooley E."/>
            <person name="Doricent M."/>
            <person name="Dorje P."/>
            <person name="Dorjee K."/>
            <person name="Dupes A."/>
            <person name="Elong R."/>
            <person name="Falk J."/>
            <person name="Farina A."/>
            <person name="Faro S."/>
            <person name="Ferguson D."/>
            <person name="Fisher S."/>
            <person name="Foley C.D."/>
            <person name="Franke A."/>
            <person name="Friedrich D."/>
            <person name="Gadbois L."/>
            <person name="Gearin G."/>
            <person name="Gearin C.R."/>
            <person name="Giannoukos G."/>
            <person name="Goode T."/>
            <person name="Graham J."/>
            <person name="Grandbois E."/>
            <person name="Grewal S."/>
            <person name="Gyaltsen K."/>
            <person name="Hafez N."/>
            <person name="Hagos B."/>
            <person name="Hall J."/>
            <person name="Henson C."/>
            <person name="Hollinger A."/>
            <person name="Honan T."/>
            <person name="Huard M.D."/>
            <person name="Hughes L."/>
            <person name="Hurhula B."/>
            <person name="Husby M.E."/>
            <person name="Kamat A."/>
            <person name="Kanga B."/>
            <person name="Kashin S."/>
            <person name="Khazanovich D."/>
            <person name="Kisner P."/>
            <person name="Lance K."/>
            <person name="Lara M."/>
            <person name="Lee W."/>
            <person name="Lennon N."/>
            <person name="Letendre F."/>
            <person name="LeVine R."/>
            <person name="Lipovsky A."/>
            <person name="Liu X."/>
            <person name="Liu J."/>
            <person name="Liu S."/>
            <person name="Lokyitsang T."/>
            <person name="Lokyitsang Y."/>
            <person name="Lubonja R."/>
            <person name="Lui A."/>
            <person name="MacDonald P."/>
            <person name="Magnisalis V."/>
            <person name="Maru K."/>
            <person name="Matthews C."/>
            <person name="McCusker W."/>
            <person name="McDonough S."/>
            <person name="Mehta T."/>
            <person name="Meldrim J."/>
            <person name="Meneus L."/>
            <person name="Mihai O."/>
            <person name="Mihalev A."/>
            <person name="Mihova T."/>
            <person name="Mittelman R."/>
            <person name="Mlenga V."/>
            <person name="Montmayeur A."/>
            <person name="Mulrain L."/>
            <person name="Navidi A."/>
            <person name="Naylor J."/>
            <person name="Negash T."/>
            <person name="Nguyen T."/>
            <person name="Nguyen N."/>
            <person name="Nicol R."/>
            <person name="Norbu C."/>
            <person name="Norbu N."/>
            <person name="Novod N."/>
            <person name="O'Neill B."/>
            <person name="Osman S."/>
            <person name="Markiewicz E."/>
            <person name="Oyono O.L."/>
            <person name="Patti C."/>
            <person name="Phunkhang P."/>
            <person name="Pierre F."/>
            <person name="Priest M."/>
            <person name="Raghuraman S."/>
            <person name="Rege F."/>
            <person name="Reyes R."/>
            <person name="Rise C."/>
            <person name="Rogov P."/>
            <person name="Ross K."/>
            <person name="Ryan E."/>
            <person name="Settipalli S."/>
            <person name="Shea T."/>
            <person name="Sherpa N."/>
            <person name="Shi L."/>
            <person name="Shih D."/>
            <person name="Sparrow T."/>
            <person name="Spaulding J."/>
            <person name="Stalker J."/>
            <person name="Stange-Thomann N."/>
            <person name="Stavropoulos S."/>
            <person name="Stone C."/>
            <person name="Strader C."/>
            <person name="Tesfaye S."/>
            <person name="Thomson T."/>
            <person name="Thoulutsang Y."/>
            <person name="Thoulutsang D."/>
            <person name="Topham K."/>
            <person name="Topping I."/>
            <person name="Tsamla T."/>
            <person name="Vassiliev H."/>
            <person name="Vo A."/>
            <person name="Wangchuk T."/>
            <person name="Wangdi T."/>
            <person name="Weiand M."/>
            <person name="Wilkinson J."/>
            <person name="Wilson A."/>
            <person name="Yadav S."/>
            <person name="Young G."/>
            <person name="Yu Q."/>
            <person name="Zembek L."/>
            <person name="Zhong D."/>
            <person name="Zimmer A."/>
            <person name="Zwirko Z."/>
            <person name="Jaffe D.B."/>
            <person name="Alvarez P."/>
            <person name="Brockman W."/>
            <person name="Butler J."/>
            <person name="Chin C."/>
            <person name="Gnerre S."/>
            <person name="MacCallum I."/>
            <person name="Graves J.A."/>
            <person name="Ponting C.P."/>
            <person name="Breen M."/>
            <person name="Samollow P.B."/>
            <person name="Lander E.S."/>
            <person name="Lindblad-Toh K."/>
        </authorList>
    </citation>
    <scope>NUCLEOTIDE SEQUENCE [LARGE SCALE GENOMIC DNA]</scope>
</reference>
<feature type="transmembrane region" description="Helical" evidence="1">
    <location>
        <begin position="108"/>
        <end position="127"/>
    </location>
</feature>
<proteinExistence type="predicted"/>
<organism evidence="2 3">
    <name type="scientific">Monodelphis domestica</name>
    <name type="common">Gray short-tailed opossum</name>
    <dbReference type="NCBI Taxonomy" id="13616"/>
    <lineage>
        <taxon>Eukaryota</taxon>
        <taxon>Metazoa</taxon>
        <taxon>Chordata</taxon>
        <taxon>Craniata</taxon>
        <taxon>Vertebrata</taxon>
        <taxon>Euteleostomi</taxon>
        <taxon>Mammalia</taxon>
        <taxon>Metatheria</taxon>
        <taxon>Didelphimorphia</taxon>
        <taxon>Didelphidae</taxon>
        <taxon>Monodelphis</taxon>
    </lineage>
</organism>